<gene>
    <name evidence="3" type="ORF">S06H3_25346</name>
</gene>
<dbReference type="CDD" id="cd00397">
    <property type="entry name" value="DNA_BRE_C"/>
    <property type="match status" value="1"/>
</dbReference>
<evidence type="ECO:0000313" key="3">
    <source>
        <dbReference type="EMBL" id="GAI20844.1"/>
    </source>
</evidence>
<evidence type="ECO:0000256" key="1">
    <source>
        <dbReference type="ARBA" id="ARBA00023172"/>
    </source>
</evidence>
<name>X1NQ91_9ZZZZ</name>
<dbReference type="PANTHER" id="PTHR30349">
    <property type="entry name" value="PHAGE INTEGRASE-RELATED"/>
    <property type="match status" value="1"/>
</dbReference>
<dbReference type="SUPFAM" id="SSF56349">
    <property type="entry name" value="DNA breaking-rejoining enzymes"/>
    <property type="match status" value="1"/>
</dbReference>
<dbReference type="InterPro" id="IPR013762">
    <property type="entry name" value="Integrase-like_cat_sf"/>
</dbReference>
<dbReference type="EMBL" id="BARV01014587">
    <property type="protein sequence ID" value="GAI20844.1"/>
    <property type="molecule type" value="Genomic_DNA"/>
</dbReference>
<dbReference type="PROSITE" id="PS51898">
    <property type="entry name" value="TYR_RECOMBINASE"/>
    <property type="match status" value="1"/>
</dbReference>
<dbReference type="InterPro" id="IPR002104">
    <property type="entry name" value="Integrase_catalytic"/>
</dbReference>
<dbReference type="GO" id="GO:0006310">
    <property type="term" value="P:DNA recombination"/>
    <property type="evidence" value="ECO:0007669"/>
    <property type="project" value="UniProtKB-KW"/>
</dbReference>
<dbReference type="GO" id="GO:0015074">
    <property type="term" value="P:DNA integration"/>
    <property type="evidence" value="ECO:0007669"/>
    <property type="project" value="InterPro"/>
</dbReference>
<reference evidence="3" key="1">
    <citation type="journal article" date="2014" name="Front. Microbiol.">
        <title>High frequency of phylogenetically diverse reductive dehalogenase-homologous genes in deep subseafloor sedimentary metagenomes.</title>
        <authorList>
            <person name="Kawai M."/>
            <person name="Futagami T."/>
            <person name="Toyoda A."/>
            <person name="Takaki Y."/>
            <person name="Nishi S."/>
            <person name="Hori S."/>
            <person name="Arai W."/>
            <person name="Tsubouchi T."/>
            <person name="Morono Y."/>
            <person name="Uchiyama I."/>
            <person name="Ito T."/>
            <person name="Fujiyama A."/>
            <person name="Inagaki F."/>
            <person name="Takami H."/>
        </authorList>
    </citation>
    <scope>NUCLEOTIDE SEQUENCE</scope>
    <source>
        <strain evidence="3">Expedition CK06-06</strain>
    </source>
</reference>
<keyword evidence="1" id="KW-0233">DNA recombination</keyword>
<feature type="domain" description="Tyr recombinase" evidence="2">
    <location>
        <begin position="9"/>
        <end position="215"/>
    </location>
</feature>
<evidence type="ECO:0000259" key="2">
    <source>
        <dbReference type="PROSITE" id="PS51898"/>
    </source>
</evidence>
<dbReference type="AlphaFoldDB" id="X1NQ91"/>
<dbReference type="GO" id="GO:0003677">
    <property type="term" value="F:DNA binding"/>
    <property type="evidence" value="ECO:0007669"/>
    <property type="project" value="InterPro"/>
</dbReference>
<dbReference type="PANTHER" id="PTHR30349:SF81">
    <property type="entry name" value="TYROSINE RECOMBINASE XERC"/>
    <property type="match status" value="1"/>
</dbReference>
<proteinExistence type="predicted"/>
<protein>
    <recommendedName>
        <fullName evidence="2">Tyr recombinase domain-containing protein</fullName>
    </recommendedName>
</protein>
<dbReference type="Pfam" id="PF00589">
    <property type="entry name" value="Phage_integrase"/>
    <property type="match status" value="2"/>
</dbReference>
<comment type="caution">
    <text evidence="3">The sequence shown here is derived from an EMBL/GenBank/DDBJ whole genome shotgun (WGS) entry which is preliminary data.</text>
</comment>
<dbReference type="InterPro" id="IPR011010">
    <property type="entry name" value="DNA_brk_join_enz"/>
</dbReference>
<accession>X1NQ91</accession>
<sequence>MTQITPIRDLKGHLESEHADRLIDAATNPRDKAFVAVLAKAGIRISEAVQIKVSDIDFERAVLTIVHLKERSKLKCPNCGEILGKRHLFCPGCGNKVDQAIREKVEQRRQRMIPVDHGTLRLLDEYLKWRRKFPYRGPLVFPFTRQRGWQLVEKLGRRIGIKGLHPHSLRHLLATTWVAKGLDVKKLQILLGHASIATTMEYVDSNFEQLRSEYDKLWEIKEDGTKETKD</sequence>
<dbReference type="Gene3D" id="1.10.443.10">
    <property type="entry name" value="Intergrase catalytic core"/>
    <property type="match status" value="1"/>
</dbReference>
<dbReference type="InterPro" id="IPR050090">
    <property type="entry name" value="Tyrosine_recombinase_XerCD"/>
</dbReference>
<organism evidence="3">
    <name type="scientific">marine sediment metagenome</name>
    <dbReference type="NCBI Taxonomy" id="412755"/>
    <lineage>
        <taxon>unclassified sequences</taxon>
        <taxon>metagenomes</taxon>
        <taxon>ecological metagenomes</taxon>
    </lineage>
</organism>